<dbReference type="Pfam" id="PF01757">
    <property type="entry name" value="Acyl_transf_3"/>
    <property type="match status" value="2"/>
</dbReference>
<comment type="caution">
    <text evidence="7">The sequence shown here is derived from an EMBL/GenBank/DDBJ whole genome shotgun (WGS) entry which is preliminary data.</text>
</comment>
<feature type="transmembrane region" description="Helical" evidence="4">
    <location>
        <begin position="234"/>
        <end position="255"/>
    </location>
</feature>
<dbReference type="Gene3D" id="2.40.10.10">
    <property type="entry name" value="Trypsin-like serine proteases"/>
    <property type="match status" value="1"/>
</dbReference>
<feature type="transmembrane region" description="Helical" evidence="4">
    <location>
        <begin position="1172"/>
        <end position="1196"/>
    </location>
</feature>
<dbReference type="InterPro" id="IPR009003">
    <property type="entry name" value="Peptidase_S1_PA"/>
</dbReference>
<dbReference type="PANTHER" id="PTHR11161:SF0">
    <property type="entry name" value="O-ACYLTRANSFERASE LIKE PROTEIN"/>
    <property type="match status" value="1"/>
</dbReference>
<dbReference type="Pfam" id="PF20146">
    <property type="entry name" value="NRF"/>
    <property type="match status" value="2"/>
</dbReference>
<dbReference type="InterPro" id="IPR018114">
    <property type="entry name" value="TRYPSIN_HIS"/>
</dbReference>
<feature type="transmembrane region" description="Helical" evidence="4">
    <location>
        <begin position="996"/>
        <end position="1020"/>
    </location>
</feature>
<dbReference type="PANTHER" id="PTHR11161">
    <property type="entry name" value="O-ACYLTRANSFERASE"/>
    <property type="match status" value="1"/>
</dbReference>
<feature type="transmembrane region" description="Helical" evidence="4">
    <location>
        <begin position="1249"/>
        <end position="1274"/>
    </location>
</feature>
<feature type="transmembrane region" description="Helical" evidence="4">
    <location>
        <begin position="1208"/>
        <end position="1229"/>
    </location>
</feature>
<evidence type="ECO:0000256" key="3">
    <source>
        <dbReference type="SAM" id="MobiDB-lite"/>
    </source>
</evidence>
<dbReference type="GO" id="GO:0016747">
    <property type="term" value="F:acyltransferase activity, transferring groups other than amino-acyl groups"/>
    <property type="evidence" value="ECO:0007669"/>
    <property type="project" value="InterPro"/>
</dbReference>
<dbReference type="PRINTS" id="PR00722">
    <property type="entry name" value="CHYMOTRYPSIN"/>
</dbReference>
<dbReference type="InterPro" id="IPR033116">
    <property type="entry name" value="TRYPSIN_SER"/>
</dbReference>
<feature type="transmembrane region" description="Helical" evidence="4">
    <location>
        <begin position="511"/>
        <end position="532"/>
    </location>
</feature>
<dbReference type="Proteomes" id="UP000653454">
    <property type="component" value="Unassembled WGS sequence"/>
</dbReference>
<feature type="transmembrane region" description="Helical" evidence="4">
    <location>
        <begin position="544"/>
        <end position="564"/>
    </location>
</feature>
<keyword evidence="5" id="KW-0732">Signal</keyword>
<feature type="transmembrane region" description="Helical" evidence="4">
    <location>
        <begin position="336"/>
        <end position="360"/>
    </location>
</feature>
<feature type="region of interest" description="Disordered" evidence="3">
    <location>
        <begin position="691"/>
        <end position="719"/>
    </location>
</feature>
<reference evidence="7" key="1">
    <citation type="submission" date="2020-11" db="EMBL/GenBank/DDBJ databases">
        <authorList>
            <person name="Whiteford S."/>
        </authorList>
    </citation>
    <scope>NUCLEOTIDE SEQUENCE</scope>
</reference>
<keyword evidence="4" id="KW-0812">Transmembrane</keyword>
<dbReference type="InterPro" id="IPR043504">
    <property type="entry name" value="Peptidase_S1_PA_chymotrypsin"/>
</dbReference>
<feature type="transmembrane region" description="Helical" evidence="4">
    <location>
        <begin position="584"/>
        <end position="603"/>
    </location>
</feature>
<feature type="transmembrane region" description="Helical" evidence="4">
    <location>
        <begin position="1105"/>
        <end position="1125"/>
    </location>
</feature>
<dbReference type="InterPro" id="IPR052728">
    <property type="entry name" value="O2_lipid_transport_reg"/>
</dbReference>
<evidence type="ECO:0000256" key="2">
    <source>
        <dbReference type="RuleBase" id="RU363034"/>
    </source>
</evidence>
<dbReference type="CDD" id="cd00190">
    <property type="entry name" value="Tryp_SPc"/>
    <property type="match status" value="1"/>
</dbReference>
<dbReference type="Pfam" id="PF00089">
    <property type="entry name" value="Trypsin"/>
    <property type="match status" value="1"/>
</dbReference>
<dbReference type="PROSITE" id="PS00135">
    <property type="entry name" value="TRYPSIN_SER"/>
    <property type="match status" value="1"/>
</dbReference>
<evidence type="ECO:0000313" key="7">
    <source>
        <dbReference type="EMBL" id="CAG9129008.1"/>
    </source>
</evidence>
<feature type="transmembrane region" description="Helical" evidence="4">
    <location>
        <begin position="653"/>
        <end position="674"/>
    </location>
</feature>
<gene>
    <name evidence="7" type="ORF">PLXY2_LOCUS9376</name>
</gene>
<feature type="transmembrane region" description="Helical" evidence="4">
    <location>
        <begin position="471"/>
        <end position="491"/>
    </location>
</feature>
<sequence length="1673" mass="188750">MRSFTKLLLYSCFSCIILNINAEKIKDRSSAFDFDLYEQVLDSELCQKELQYISGNPLLQATFLDAGIRVPKGLLTFNTVELGNYYQCLGIKEPTPDSIIEGKHCSISIPLGQQLDIPWETIPSHLSLRLDPWRELVTNTSLFTEDYIEKINKFHAERSKIENVIDGAVGDRSLPSNNLLSDLTLSVSICVPKTCTTKEALDGYYFNIVSSTGLRYTENYCRLPNDKPYVAADYVAFAVFGSIGLLTIISTIYDINSTIIQKRDKKQISKLYQSFSVYTNCRRLVTVSKNPKSIECLDGIRVLAMAWVILGHTYITTPPVINVVDIATWFSSGHSVFITGAVITVDTFFFLSGLLIVYTTAGKIGPSTLIKNIHLFYLNRLLRMFPILASGVLLMASWFNQVADGPNWQSVVRSVDNCRTYWWSTLLHVQNYVNPERVCLDQSWYLSVDIQLHMLCPIVLFWVLSDRRSAWLSLVVALMASLTAATTYNAINGFRTFEHPEAPSYHRYYYINTLTRASPFFVGMIFGYVIHISRQRRIQIKKNVNILLWTLWLALMSTCIYVHFPTQQSEWDNPIVDIVLNSFWRPAWAVGVGWMIFACDQGYGGPLNWLLSLQMWKVPARVSYAMYIYHMQIQQVSSGAALAPIFFSDTFFFVRFITDFSMALWVAFLGVLLIDAPCTTLIKMGLDKFGKASKPHSSNKDLNNNANKEGTDDDKRVHPSPRCSMDKLLDAGLRVPRGIAAGNTYDYGNFHQCLEIHEKTTDSNIEGKFCSIRTPIVQDLQWPTNQETNERIWKDIFANESIVSKDTMRELNIYEDLRIKVQRSPMLLGEDQARISPDFGIPNRTLTLAICIPKTCTTKEAMESLYPTLSSAGLKYTDRYCRLPNDKPLVAADYVAFAIFGLIGLLTILSTAYDVNHIFIQKKEPKDASIILQSFSAYTNCKKLVTYTSSPKTIECLDGIRTFSIGWVILGHAYLSAPENINPMDILKWQSSVHSIFVTAAPISVDTFFFISGMLVVYTTAGKLKRNDLLKSLHIFYLNRLLRLFPILASAVLLTASWYNWITDGPDWGEDFTWSVDTCRTYWWSTLLHVQNYVNPSNICISQTWYLAVDIQLHILSPLILYWVLTSRKAAWISMSSAFVIISTAATIYNALMGFRTRNTGEPGIPSYHRMYYVNTLTRAAPFIVGMMFGYMAYSLRGHNLKLKPRMVALIWSLWAAMMGTIVYVYYPINQSDWDNQPVNVILNSYKRSAWALGLGWMVLACHHGYGGPLNWLLSLRTWKVPSRISYGMYIYHYQVQQLISASEIGPVYFSDGAYLLRYVRDLSLALLMGFLGTLLIDGPFGVFTKIILGASVPAPAQQRIVGGRPTTVDKYPFAANTQISENGVVWLSQCGGTLISTTAVLSAAHCFDFGLPARYYGVRLISSYPSSGGTVFNLASYVNHPDYNTPYHANDVTILKLATPVVFDHLKRNARIPAPVYPIADGAELTTDGPAPEILQEVQLNKVDTKICAEHYKTLNAELPPHYIRYPDVTDTMLCSGIDAGGKSSCHGDSGGPVLLNEDIVVGIVSWSHQNCGEPMYPGVNTLVSAFNVQKRHMKRCNIEPSRWEDLAAQRPEWRRVVARRVREFELQRKAELDAKRDQLKARPPAAINYNYVGGYSHAHIVRGGSLQRSAI</sequence>
<dbReference type="GO" id="GO:0004252">
    <property type="term" value="F:serine-type endopeptidase activity"/>
    <property type="evidence" value="ECO:0007669"/>
    <property type="project" value="InterPro"/>
</dbReference>
<accession>A0A8S4FQM4</accession>
<dbReference type="InterPro" id="IPR006621">
    <property type="entry name" value="Nose-resist-to-fluoxetine_N"/>
</dbReference>
<evidence type="ECO:0000256" key="1">
    <source>
        <dbReference type="ARBA" id="ARBA00023157"/>
    </source>
</evidence>
<keyword evidence="4" id="KW-1133">Transmembrane helix</keyword>
<organism evidence="7 8">
    <name type="scientific">Plutella xylostella</name>
    <name type="common">Diamondback moth</name>
    <name type="synonym">Plutella maculipennis</name>
    <dbReference type="NCBI Taxonomy" id="51655"/>
    <lineage>
        <taxon>Eukaryota</taxon>
        <taxon>Metazoa</taxon>
        <taxon>Ecdysozoa</taxon>
        <taxon>Arthropoda</taxon>
        <taxon>Hexapoda</taxon>
        <taxon>Insecta</taxon>
        <taxon>Pterygota</taxon>
        <taxon>Neoptera</taxon>
        <taxon>Endopterygota</taxon>
        <taxon>Lepidoptera</taxon>
        <taxon>Glossata</taxon>
        <taxon>Ditrysia</taxon>
        <taxon>Yponomeutoidea</taxon>
        <taxon>Plutellidae</taxon>
        <taxon>Plutella</taxon>
    </lineage>
</organism>
<feature type="chain" id="PRO_5035811589" evidence="5">
    <location>
        <begin position="23"/>
        <end position="1673"/>
    </location>
</feature>
<dbReference type="GO" id="GO:0006508">
    <property type="term" value="P:proteolysis"/>
    <property type="evidence" value="ECO:0007669"/>
    <property type="project" value="UniProtKB-KW"/>
</dbReference>
<keyword evidence="4" id="KW-0472">Membrane</keyword>
<evidence type="ECO:0000256" key="4">
    <source>
        <dbReference type="SAM" id="Phobius"/>
    </source>
</evidence>
<feature type="transmembrane region" description="Helical" evidence="4">
    <location>
        <begin position="1325"/>
        <end position="1349"/>
    </location>
</feature>
<feature type="transmembrane region" description="Helical" evidence="4">
    <location>
        <begin position="1041"/>
        <end position="1062"/>
    </location>
</feature>
<feature type="transmembrane region" description="Helical" evidence="4">
    <location>
        <begin position="889"/>
        <end position="913"/>
    </location>
</feature>
<keyword evidence="2" id="KW-0378">Hydrolase</keyword>
<evidence type="ECO:0000313" key="8">
    <source>
        <dbReference type="Proteomes" id="UP000653454"/>
    </source>
</evidence>
<keyword evidence="8" id="KW-1185">Reference proteome</keyword>
<feature type="transmembrane region" description="Helical" evidence="4">
    <location>
        <begin position="444"/>
        <end position="464"/>
    </location>
</feature>
<feature type="transmembrane region" description="Helical" evidence="4">
    <location>
        <begin position="381"/>
        <end position="399"/>
    </location>
</feature>
<keyword evidence="2" id="KW-0645">Protease</keyword>
<feature type="transmembrane region" description="Helical" evidence="4">
    <location>
        <begin position="299"/>
        <end position="316"/>
    </location>
</feature>
<feature type="transmembrane region" description="Helical" evidence="4">
    <location>
        <begin position="624"/>
        <end position="647"/>
    </location>
</feature>
<feature type="domain" description="Peptidase S1" evidence="6">
    <location>
        <begin position="1361"/>
        <end position="1621"/>
    </location>
</feature>
<dbReference type="SUPFAM" id="SSF50494">
    <property type="entry name" value="Trypsin-like serine proteases"/>
    <property type="match status" value="1"/>
</dbReference>
<dbReference type="PROSITE" id="PS50240">
    <property type="entry name" value="TRYPSIN_DOM"/>
    <property type="match status" value="1"/>
</dbReference>
<dbReference type="EMBL" id="CAJHNJ030000037">
    <property type="protein sequence ID" value="CAG9129008.1"/>
    <property type="molecule type" value="Genomic_DNA"/>
</dbReference>
<dbReference type="InterPro" id="IPR002656">
    <property type="entry name" value="Acyl_transf_3_dom"/>
</dbReference>
<name>A0A8S4FQM4_PLUXY</name>
<feature type="signal peptide" evidence="5">
    <location>
        <begin position="1"/>
        <end position="22"/>
    </location>
</feature>
<protein>
    <submittedName>
        <fullName evidence="7">(diamondback moth) hypothetical protein</fullName>
    </submittedName>
</protein>
<keyword evidence="1" id="KW-1015">Disulfide bond</keyword>
<feature type="transmembrane region" description="Helical" evidence="4">
    <location>
        <begin position="1132"/>
        <end position="1152"/>
    </location>
</feature>
<evidence type="ECO:0000259" key="6">
    <source>
        <dbReference type="PROSITE" id="PS50240"/>
    </source>
</evidence>
<dbReference type="PROSITE" id="PS00134">
    <property type="entry name" value="TRYPSIN_HIS"/>
    <property type="match status" value="1"/>
</dbReference>
<dbReference type="InterPro" id="IPR001314">
    <property type="entry name" value="Peptidase_S1A"/>
</dbReference>
<keyword evidence="2" id="KW-0720">Serine protease</keyword>
<dbReference type="SMART" id="SM00020">
    <property type="entry name" value="Tryp_SPc"/>
    <property type="match status" value="1"/>
</dbReference>
<evidence type="ECO:0000256" key="5">
    <source>
        <dbReference type="SAM" id="SignalP"/>
    </source>
</evidence>
<dbReference type="InterPro" id="IPR001254">
    <property type="entry name" value="Trypsin_dom"/>
</dbReference>
<proteinExistence type="predicted"/>